<dbReference type="RefSeq" id="WP_055223414.1">
    <property type="nucleotide sequence ID" value="NZ_CYYW01000004.1"/>
</dbReference>
<evidence type="ECO:0000313" key="1">
    <source>
        <dbReference type="EMBL" id="CUN71348.1"/>
    </source>
</evidence>
<gene>
    <name evidence="1" type="ORF">ERS852417_00848</name>
</gene>
<dbReference type="EMBL" id="CYYW01000004">
    <property type="protein sequence ID" value="CUN71348.1"/>
    <property type="molecule type" value="Genomic_DNA"/>
</dbReference>
<protein>
    <submittedName>
        <fullName evidence="1">Uncharacterized protein</fullName>
    </submittedName>
</protein>
<evidence type="ECO:0000313" key="2">
    <source>
        <dbReference type="Proteomes" id="UP000095384"/>
    </source>
</evidence>
<sequence length="352" mass="39872">MNESSDNTIQMLTLQNDFQLEPVKQEINFDRGFTKISLTNNQKKQISAALQHIPTAVASSTMTNAYILRFPDGIDHTLMSLKQGGVSGTWLDASGHIGGTASLYPMNIEAAMLGAFSAMAIASSQYFIKQINSELQMINQSMDKILEFLYGDKKAELLSEVSFIKYAYENYSSIMGHNEQRAATIVSLQEAKKVAMKDIEFYLCDLDSTINSKSSIDELVTNAFQIKESLELSIQLYGMSSVLETYFSQNYDVEFIKYVEQEITSYIDKCEKRILSSFSALKKFLNDYKGRLLKKEDKSQYEKIVGELVDSLYNGEESAIRKSLRKTLQETLSAREYYVNVKENGEVYLKEA</sequence>
<proteinExistence type="predicted"/>
<name>A0A173Z827_9FIRM</name>
<reference evidence="1 2" key="1">
    <citation type="submission" date="2015-09" db="EMBL/GenBank/DDBJ databases">
        <authorList>
            <consortium name="Pathogen Informatics"/>
        </authorList>
    </citation>
    <scope>NUCLEOTIDE SEQUENCE [LARGE SCALE GENOMIC DNA]</scope>
    <source>
        <strain evidence="1 2">2789STDY5608860</strain>
    </source>
</reference>
<accession>A0A173Z827</accession>
<dbReference type="Proteomes" id="UP000095384">
    <property type="component" value="Unassembled WGS sequence"/>
</dbReference>
<dbReference type="AlphaFoldDB" id="A0A173Z827"/>
<organism evidence="1 2">
    <name type="scientific">Agathobacter rectalis</name>
    <dbReference type="NCBI Taxonomy" id="39491"/>
    <lineage>
        <taxon>Bacteria</taxon>
        <taxon>Bacillati</taxon>
        <taxon>Bacillota</taxon>
        <taxon>Clostridia</taxon>
        <taxon>Lachnospirales</taxon>
        <taxon>Lachnospiraceae</taxon>
        <taxon>Agathobacter</taxon>
    </lineage>
</organism>